<reference evidence="1 2" key="1">
    <citation type="submission" date="2020-10" db="EMBL/GenBank/DDBJ databases">
        <title>The Coptis chinensis genome and diversification of protoberbering-type alkaloids.</title>
        <authorList>
            <person name="Wang B."/>
            <person name="Shu S."/>
            <person name="Song C."/>
            <person name="Liu Y."/>
        </authorList>
    </citation>
    <scope>NUCLEOTIDE SEQUENCE [LARGE SCALE GENOMIC DNA]</scope>
    <source>
        <strain evidence="1">HL-2020</strain>
        <tissue evidence="1">Leaf</tissue>
    </source>
</reference>
<dbReference type="Proteomes" id="UP000631114">
    <property type="component" value="Unassembled WGS sequence"/>
</dbReference>
<sequence>MANYIEMEDLIVKQTICGILSPTSEEPSWETIQECIRKIATLRAIETGEDFETIRIVTQLSVAHAIAYELERRTLLPVVIVDSDICPICHEDMEEGDEAGSFECLHTFHQEYAYTEEDQIGEIREETVSPTNNSHSHSHSDIWPIFTFDAAFDRCNLKGATMKILCKNEDGNTLGATFTKFRAYNAQQAEFLADELVCKLIANYAPTYARLSSDNKLVIQALQAAQPSEDPA</sequence>
<keyword evidence="2" id="KW-1185">Reference proteome</keyword>
<proteinExistence type="predicted"/>
<dbReference type="Gene3D" id="3.30.40.10">
    <property type="entry name" value="Zinc/RING finger domain, C3HC4 (zinc finger)"/>
    <property type="match status" value="1"/>
</dbReference>
<dbReference type="AlphaFoldDB" id="A0A835H6Q4"/>
<name>A0A835H6Q4_9MAGN</name>
<accession>A0A835H6Q4</accession>
<dbReference type="EMBL" id="JADFTS010000008">
    <property type="protein sequence ID" value="KAF9592757.1"/>
    <property type="molecule type" value="Genomic_DNA"/>
</dbReference>
<protein>
    <submittedName>
        <fullName evidence="1">Uncharacterized protein</fullName>
    </submittedName>
</protein>
<evidence type="ECO:0000313" key="2">
    <source>
        <dbReference type="Proteomes" id="UP000631114"/>
    </source>
</evidence>
<organism evidence="1 2">
    <name type="scientific">Coptis chinensis</name>
    <dbReference type="NCBI Taxonomy" id="261450"/>
    <lineage>
        <taxon>Eukaryota</taxon>
        <taxon>Viridiplantae</taxon>
        <taxon>Streptophyta</taxon>
        <taxon>Embryophyta</taxon>
        <taxon>Tracheophyta</taxon>
        <taxon>Spermatophyta</taxon>
        <taxon>Magnoliopsida</taxon>
        <taxon>Ranunculales</taxon>
        <taxon>Ranunculaceae</taxon>
        <taxon>Coptidoideae</taxon>
        <taxon>Coptis</taxon>
    </lineage>
</organism>
<evidence type="ECO:0000313" key="1">
    <source>
        <dbReference type="EMBL" id="KAF9592757.1"/>
    </source>
</evidence>
<gene>
    <name evidence="1" type="ORF">IFM89_017327</name>
</gene>
<dbReference type="SUPFAM" id="SSF57850">
    <property type="entry name" value="RING/U-box"/>
    <property type="match status" value="1"/>
</dbReference>
<comment type="caution">
    <text evidence="1">The sequence shown here is derived from an EMBL/GenBank/DDBJ whole genome shotgun (WGS) entry which is preliminary data.</text>
</comment>
<dbReference type="InterPro" id="IPR013083">
    <property type="entry name" value="Znf_RING/FYVE/PHD"/>
</dbReference>